<dbReference type="PANTHER" id="PTHR23199:SF12">
    <property type="entry name" value="NEUROTROPHIN 1-RELATED"/>
    <property type="match status" value="1"/>
</dbReference>
<keyword evidence="3" id="KW-0325">Glycoprotein</keyword>
<dbReference type="GO" id="GO:0008083">
    <property type="term" value="F:growth factor activity"/>
    <property type="evidence" value="ECO:0007669"/>
    <property type="project" value="TreeGrafter"/>
</dbReference>
<dbReference type="InterPro" id="IPR029034">
    <property type="entry name" value="Cystine-knot_cytokine"/>
</dbReference>
<dbReference type="Gene3D" id="2.10.90.10">
    <property type="entry name" value="Cystine-knot cytokines"/>
    <property type="match status" value="1"/>
</dbReference>
<gene>
    <name evidence="5" type="ORF">GSLYS_00017092001</name>
</gene>
<sequence length="109" mass="13113">MECCPSETHYIHPRAGISRGGWLLEIYRDERTMQKFYQTACKDDVRDQPCHYIKHEYQPASRCVQRFSYVYAFVRFFNVSENFRLDYIRVKSSCSCELDLTLQDEIELH</sequence>
<comment type="caution">
    <text evidence="5">The sequence shown here is derived from an EMBL/GenBank/DDBJ whole genome shotgun (WGS) entry which is preliminary data.</text>
</comment>
<dbReference type="GO" id="GO:0021556">
    <property type="term" value="P:central nervous system formation"/>
    <property type="evidence" value="ECO:0007669"/>
    <property type="project" value="TreeGrafter"/>
</dbReference>
<name>A0AAV2IBF0_LYMST</name>
<accession>A0AAV2IBF0</accession>
<dbReference type="Pfam" id="PF16077">
    <property type="entry name" value="Spaetzle"/>
    <property type="match status" value="1"/>
</dbReference>
<dbReference type="InterPro" id="IPR052444">
    <property type="entry name" value="Spz/Toll_ligand-like"/>
</dbReference>
<evidence type="ECO:0000313" key="6">
    <source>
        <dbReference type="Proteomes" id="UP001497497"/>
    </source>
</evidence>
<proteinExistence type="predicted"/>
<dbReference type="GO" id="GO:0005121">
    <property type="term" value="F:Toll binding"/>
    <property type="evidence" value="ECO:0007669"/>
    <property type="project" value="TreeGrafter"/>
</dbReference>
<keyword evidence="6" id="KW-1185">Reference proteome</keyword>
<organism evidence="5 6">
    <name type="scientific">Lymnaea stagnalis</name>
    <name type="common">Great pond snail</name>
    <name type="synonym">Helix stagnalis</name>
    <dbReference type="NCBI Taxonomy" id="6523"/>
    <lineage>
        <taxon>Eukaryota</taxon>
        <taxon>Metazoa</taxon>
        <taxon>Spiralia</taxon>
        <taxon>Lophotrochozoa</taxon>
        <taxon>Mollusca</taxon>
        <taxon>Gastropoda</taxon>
        <taxon>Heterobranchia</taxon>
        <taxon>Euthyneura</taxon>
        <taxon>Panpulmonata</taxon>
        <taxon>Hygrophila</taxon>
        <taxon>Lymnaeoidea</taxon>
        <taxon>Lymnaeidae</taxon>
        <taxon>Lymnaea</taxon>
    </lineage>
</organism>
<dbReference type="PANTHER" id="PTHR23199">
    <property type="entry name" value="NEUROTROPHIN 1-RELATED"/>
    <property type="match status" value="1"/>
</dbReference>
<evidence type="ECO:0000256" key="3">
    <source>
        <dbReference type="ARBA" id="ARBA00023180"/>
    </source>
</evidence>
<dbReference type="GO" id="GO:0045087">
    <property type="term" value="P:innate immune response"/>
    <property type="evidence" value="ECO:0007669"/>
    <property type="project" value="TreeGrafter"/>
</dbReference>
<protein>
    <recommendedName>
        <fullName evidence="4">Spaetzle domain-containing protein</fullName>
    </recommendedName>
</protein>
<evidence type="ECO:0000256" key="1">
    <source>
        <dbReference type="ARBA" id="ARBA00022729"/>
    </source>
</evidence>
<evidence type="ECO:0000313" key="5">
    <source>
        <dbReference type="EMBL" id="CAL1543558.1"/>
    </source>
</evidence>
<dbReference type="AlphaFoldDB" id="A0AAV2IBF0"/>
<keyword evidence="2" id="KW-1015">Disulfide bond</keyword>
<feature type="domain" description="Spaetzle" evidence="4">
    <location>
        <begin position="2"/>
        <end position="97"/>
    </location>
</feature>
<dbReference type="Proteomes" id="UP001497497">
    <property type="component" value="Unassembled WGS sequence"/>
</dbReference>
<dbReference type="EMBL" id="CAXITT010000558">
    <property type="protein sequence ID" value="CAL1543558.1"/>
    <property type="molecule type" value="Genomic_DNA"/>
</dbReference>
<evidence type="ECO:0000256" key="2">
    <source>
        <dbReference type="ARBA" id="ARBA00023157"/>
    </source>
</evidence>
<evidence type="ECO:0000259" key="4">
    <source>
        <dbReference type="Pfam" id="PF16077"/>
    </source>
</evidence>
<keyword evidence="1" id="KW-0732">Signal</keyword>
<dbReference type="SUPFAM" id="SSF57501">
    <property type="entry name" value="Cystine-knot cytokines"/>
    <property type="match status" value="1"/>
</dbReference>
<dbReference type="InterPro" id="IPR032104">
    <property type="entry name" value="Spaetzle"/>
</dbReference>
<reference evidence="5 6" key="1">
    <citation type="submission" date="2024-04" db="EMBL/GenBank/DDBJ databases">
        <authorList>
            <consortium name="Genoscope - CEA"/>
            <person name="William W."/>
        </authorList>
    </citation>
    <scope>NUCLEOTIDE SEQUENCE [LARGE SCALE GENOMIC DNA]</scope>
</reference>
<dbReference type="GO" id="GO:0005615">
    <property type="term" value="C:extracellular space"/>
    <property type="evidence" value="ECO:0007669"/>
    <property type="project" value="UniProtKB-ARBA"/>
</dbReference>